<sequence>MSTKPSRAERFRPAELLGLAMAFGLFAGLVVLITARDVTLGVIFFGVAFIVALIVLAMLALVVAPDLPPKGDDPQKPGTTPNDGPRAG</sequence>
<evidence type="ECO:0000313" key="4">
    <source>
        <dbReference type="Proteomes" id="UP001321498"/>
    </source>
</evidence>
<evidence type="ECO:0000313" key="3">
    <source>
        <dbReference type="EMBL" id="BDZ45352.1"/>
    </source>
</evidence>
<dbReference type="EMBL" id="AP027731">
    <property type="protein sequence ID" value="BDZ45352.1"/>
    <property type="molecule type" value="Genomic_DNA"/>
</dbReference>
<evidence type="ECO:0000256" key="1">
    <source>
        <dbReference type="SAM" id="MobiDB-lite"/>
    </source>
</evidence>
<accession>A0ABN6XK88</accession>
<evidence type="ECO:0000256" key="2">
    <source>
        <dbReference type="SAM" id="Phobius"/>
    </source>
</evidence>
<feature type="transmembrane region" description="Helical" evidence="2">
    <location>
        <begin position="41"/>
        <end position="64"/>
    </location>
</feature>
<reference evidence="4" key="1">
    <citation type="journal article" date="2019" name="Int. J. Syst. Evol. Microbiol.">
        <title>The Global Catalogue of Microorganisms (GCM) 10K type strain sequencing project: providing services to taxonomists for standard genome sequencing and annotation.</title>
        <authorList>
            <consortium name="The Broad Institute Genomics Platform"/>
            <consortium name="The Broad Institute Genome Sequencing Center for Infectious Disease"/>
            <person name="Wu L."/>
            <person name="Ma J."/>
        </authorList>
    </citation>
    <scope>NUCLEOTIDE SEQUENCE [LARGE SCALE GENOMIC DNA]</scope>
    <source>
        <strain evidence="4">NBRC 108725</strain>
    </source>
</reference>
<keyword evidence="4" id="KW-1185">Reference proteome</keyword>
<keyword evidence="2" id="KW-0472">Membrane</keyword>
<feature type="transmembrane region" description="Helical" evidence="2">
    <location>
        <begin position="16"/>
        <end position="35"/>
    </location>
</feature>
<feature type="region of interest" description="Disordered" evidence="1">
    <location>
        <begin position="66"/>
        <end position="88"/>
    </location>
</feature>
<keyword evidence="2" id="KW-0812">Transmembrane</keyword>
<protein>
    <recommendedName>
        <fullName evidence="5">ABC transporter ATP-binding protein</fullName>
    </recommendedName>
</protein>
<dbReference type="RefSeq" id="WP_286278699.1">
    <property type="nucleotide sequence ID" value="NZ_AP027731.1"/>
</dbReference>
<organism evidence="3 4">
    <name type="scientific">Naasia aerilata</name>
    <dbReference type="NCBI Taxonomy" id="1162966"/>
    <lineage>
        <taxon>Bacteria</taxon>
        <taxon>Bacillati</taxon>
        <taxon>Actinomycetota</taxon>
        <taxon>Actinomycetes</taxon>
        <taxon>Micrococcales</taxon>
        <taxon>Microbacteriaceae</taxon>
        <taxon>Naasia</taxon>
    </lineage>
</organism>
<proteinExistence type="predicted"/>
<gene>
    <name evidence="3" type="ORF">GCM10025866_12610</name>
</gene>
<name>A0ABN6XK88_9MICO</name>
<evidence type="ECO:0008006" key="5">
    <source>
        <dbReference type="Google" id="ProtNLM"/>
    </source>
</evidence>
<dbReference type="Proteomes" id="UP001321498">
    <property type="component" value="Chromosome"/>
</dbReference>
<keyword evidence="2" id="KW-1133">Transmembrane helix</keyword>